<dbReference type="PANTHER" id="PTHR44757:SF2">
    <property type="entry name" value="BIOFILM ARCHITECTURE MAINTENANCE PROTEIN MBAA"/>
    <property type="match status" value="1"/>
</dbReference>
<dbReference type="Pfam" id="PF00990">
    <property type="entry name" value="GGDEF"/>
    <property type="match status" value="1"/>
</dbReference>
<dbReference type="InterPro" id="IPR035919">
    <property type="entry name" value="EAL_sf"/>
</dbReference>
<feature type="domain" description="GGDEF" evidence="4">
    <location>
        <begin position="320"/>
        <end position="453"/>
    </location>
</feature>
<comment type="caution">
    <text evidence="5">The sequence shown here is derived from an EMBL/GenBank/DDBJ whole genome shotgun (WGS) entry which is preliminary data.</text>
</comment>
<dbReference type="Pfam" id="PF00563">
    <property type="entry name" value="EAL"/>
    <property type="match status" value="1"/>
</dbReference>
<dbReference type="Gene3D" id="3.30.450.40">
    <property type="match status" value="1"/>
</dbReference>
<evidence type="ECO:0000259" key="1">
    <source>
        <dbReference type="PROSITE" id="PS50112"/>
    </source>
</evidence>
<name>A0ABW3C8W1_SPHXN</name>
<dbReference type="SMART" id="SM00091">
    <property type="entry name" value="PAS"/>
    <property type="match status" value="1"/>
</dbReference>
<dbReference type="EMBL" id="JBHTIK010000015">
    <property type="protein sequence ID" value="MFD0850320.1"/>
    <property type="molecule type" value="Genomic_DNA"/>
</dbReference>
<dbReference type="SMART" id="SM00065">
    <property type="entry name" value="GAF"/>
    <property type="match status" value="1"/>
</dbReference>
<evidence type="ECO:0000259" key="4">
    <source>
        <dbReference type="PROSITE" id="PS50887"/>
    </source>
</evidence>
<dbReference type="SUPFAM" id="SSF55785">
    <property type="entry name" value="PYP-like sensor domain (PAS domain)"/>
    <property type="match status" value="1"/>
</dbReference>
<dbReference type="NCBIfam" id="TIGR00229">
    <property type="entry name" value="sensory_box"/>
    <property type="match status" value="1"/>
</dbReference>
<dbReference type="CDD" id="cd01949">
    <property type="entry name" value="GGDEF"/>
    <property type="match status" value="1"/>
</dbReference>
<keyword evidence="6" id="KW-1185">Reference proteome</keyword>
<dbReference type="RefSeq" id="WP_381494392.1">
    <property type="nucleotide sequence ID" value="NZ_JBHTIK010000015.1"/>
</dbReference>
<dbReference type="Pfam" id="PF01590">
    <property type="entry name" value="GAF"/>
    <property type="match status" value="1"/>
</dbReference>
<dbReference type="Gene3D" id="3.30.450.20">
    <property type="entry name" value="PAS domain"/>
    <property type="match status" value="1"/>
</dbReference>
<dbReference type="InterPro" id="IPR029787">
    <property type="entry name" value="Nucleotide_cyclase"/>
</dbReference>
<feature type="domain" description="PAC" evidence="2">
    <location>
        <begin position="242"/>
        <end position="292"/>
    </location>
</feature>
<dbReference type="CDD" id="cd00130">
    <property type="entry name" value="PAS"/>
    <property type="match status" value="1"/>
</dbReference>
<dbReference type="InterPro" id="IPR035965">
    <property type="entry name" value="PAS-like_dom_sf"/>
</dbReference>
<dbReference type="SMART" id="SM00052">
    <property type="entry name" value="EAL"/>
    <property type="match status" value="1"/>
</dbReference>
<dbReference type="Gene3D" id="3.20.20.450">
    <property type="entry name" value="EAL domain"/>
    <property type="match status" value="1"/>
</dbReference>
<evidence type="ECO:0000259" key="2">
    <source>
        <dbReference type="PROSITE" id="PS50113"/>
    </source>
</evidence>
<protein>
    <submittedName>
        <fullName evidence="5">Bifunctional diguanylate cyclase/phosphodiesterase</fullName>
    </submittedName>
</protein>
<dbReference type="InterPro" id="IPR000014">
    <property type="entry name" value="PAS"/>
</dbReference>
<dbReference type="InterPro" id="IPR001610">
    <property type="entry name" value="PAC"/>
</dbReference>
<dbReference type="PROSITE" id="PS50113">
    <property type="entry name" value="PAC"/>
    <property type="match status" value="1"/>
</dbReference>
<dbReference type="Proteomes" id="UP001597124">
    <property type="component" value="Unassembled WGS sequence"/>
</dbReference>
<dbReference type="PROSITE" id="PS50112">
    <property type="entry name" value="PAS"/>
    <property type="match status" value="1"/>
</dbReference>
<dbReference type="PROSITE" id="PS50883">
    <property type="entry name" value="EAL"/>
    <property type="match status" value="1"/>
</dbReference>
<dbReference type="SUPFAM" id="SSF55781">
    <property type="entry name" value="GAF domain-like"/>
    <property type="match status" value="1"/>
</dbReference>
<evidence type="ECO:0000313" key="5">
    <source>
        <dbReference type="EMBL" id="MFD0850320.1"/>
    </source>
</evidence>
<dbReference type="InterPro" id="IPR000160">
    <property type="entry name" value="GGDEF_dom"/>
</dbReference>
<dbReference type="InterPro" id="IPR013656">
    <property type="entry name" value="PAS_4"/>
</dbReference>
<dbReference type="InterPro" id="IPR043128">
    <property type="entry name" value="Rev_trsase/Diguanyl_cyclase"/>
</dbReference>
<dbReference type="InterPro" id="IPR000700">
    <property type="entry name" value="PAS-assoc_C"/>
</dbReference>
<feature type="domain" description="PAS" evidence="1">
    <location>
        <begin position="165"/>
        <end position="235"/>
    </location>
</feature>
<sequence>MADEEERLAALVAYDLEGKGGLPSLDPVVEIATRLFDMPIAAVNLIGSDHVFFAASHGIGDTDMRREVSFCAHVITQDEVLVVPDTLQDPRFFDNPLATGEDPVRFYAGVPIRAPSGHALGALCVIDTKPHRVFTPGDRMRLKELARVATERLELRRLEVAESGGRTPFENSAATSPNAIICFDRDLDITAWNAAAEVMLGYRADEAVGHSLDMLIPEEERAPIRETARGVLAGVVAASGADCREYTGIRKDGSRFPVEFAWSSWTEGGNRHFGAIVRDVTERRAQEEALNRLANFDTLTGLANRNLIYRRADEAIRAGKAAAMAIIDLDGFNDVNNTLGHEAGDALLREVAIRLADRAGPQDVVARIGGDEFAMLLVGVEDREAVQEVVEGAIADLGVAIRVAGQDVRIGCSAGIAMSPLHAGDVRALAASADLALFQAKSEGGGRAFVFIPSLRMAAAARRDSDAALHRAVERDEFVLHYQPQFRLSDGALTGAEALLRWQHPELGLLPPAAFLSALEAGSLGAAVGTRLLDAACCQAALWRSQGAVDFRIAVNLFAAQFRDGDLVDIVRATLARHLLPPEALELEITENIVLDREDKTLPPLRVLREMGVRLAFDDYGTGYASLSLLKTYPLTHIKIDKSFVQGMVDSGSDRAIVAAIMDLARGFALNVIAEGVETETQCELLRVAGCNEIQGFLMGRPIPADAFGETFISRYAGNAAGSFRP</sequence>
<feature type="domain" description="EAL" evidence="3">
    <location>
        <begin position="462"/>
        <end position="716"/>
    </location>
</feature>
<dbReference type="SMART" id="SM00267">
    <property type="entry name" value="GGDEF"/>
    <property type="match status" value="1"/>
</dbReference>
<dbReference type="PROSITE" id="PS50887">
    <property type="entry name" value="GGDEF"/>
    <property type="match status" value="1"/>
</dbReference>
<dbReference type="PANTHER" id="PTHR44757">
    <property type="entry name" value="DIGUANYLATE CYCLASE DGCP"/>
    <property type="match status" value="1"/>
</dbReference>
<proteinExistence type="predicted"/>
<dbReference type="InterPro" id="IPR003018">
    <property type="entry name" value="GAF"/>
</dbReference>
<dbReference type="SMART" id="SM00086">
    <property type="entry name" value="PAC"/>
    <property type="match status" value="1"/>
</dbReference>
<gene>
    <name evidence="5" type="ORF">ACFQ00_18435</name>
</gene>
<dbReference type="NCBIfam" id="TIGR00254">
    <property type="entry name" value="GGDEF"/>
    <property type="match status" value="1"/>
</dbReference>
<dbReference type="Pfam" id="PF08448">
    <property type="entry name" value="PAS_4"/>
    <property type="match status" value="1"/>
</dbReference>
<evidence type="ECO:0000259" key="3">
    <source>
        <dbReference type="PROSITE" id="PS50883"/>
    </source>
</evidence>
<accession>A0ABW3C8W1</accession>
<dbReference type="Gene3D" id="3.30.70.270">
    <property type="match status" value="1"/>
</dbReference>
<dbReference type="InterPro" id="IPR052155">
    <property type="entry name" value="Biofilm_reg_signaling"/>
</dbReference>
<evidence type="ECO:0000313" key="6">
    <source>
        <dbReference type="Proteomes" id="UP001597124"/>
    </source>
</evidence>
<dbReference type="CDD" id="cd01948">
    <property type="entry name" value="EAL"/>
    <property type="match status" value="1"/>
</dbReference>
<dbReference type="InterPro" id="IPR029016">
    <property type="entry name" value="GAF-like_dom_sf"/>
</dbReference>
<dbReference type="InterPro" id="IPR001633">
    <property type="entry name" value="EAL_dom"/>
</dbReference>
<reference evidence="6" key="1">
    <citation type="journal article" date="2019" name="Int. J. Syst. Evol. Microbiol.">
        <title>The Global Catalogue of Microorganisms (GCM) 10K type strain sequencing project: providing services to taxonomists for standard genome sequencing and annotation.</title>
        <authorList>
            <consortium name="The Broad Institute Genomics Platform"/>
            <consortium name="The Broad Institute Genome Sequencing Center for Infectious Disease"/>
            <person name="Wu L."/>
            <person name="Ma J."/>
        </authorList>
    </citation>
    <scope>NUCLEOTIDE SEQUENCE [LARGE SCALE GENOMIC DNA]</scope>
    <source>
        <strain evidence="6">CCUG 52537</strain>
    </source>
</reference>
<dbReference type="SUPFAM" id="SSF55073">
    <property type="entry name" value="Nucleotide cyclase"/>
    <property type="match status" value="1"/>
</dbReference>
<organism evidence="5 6">
    <name type="scientific">Sphingosinicella xenopeptidilytica</name>
    <dbReference type="NCBI Taxonomy" id="364098"/>
    <lineage>
        <taxon>Bacteria</taxon>
        <taxon>Pseudomonadati</taxon>
        <taxon>Pseudomonadota</taxon>
        <taxon>Alphaproteobacteria</taxon>
        <taxon>Sphingomonadales</taxon>
        <taxon>Sphingosinicellaceae</taxon>
        <taxon>Sphingosinicella</taxon>
    </lineage>
</organism>
<dbReference type="SUPFAM" id="SSF141868">
    <property type="entry name" value="EAL domain-like"/>
    <property type="match status" value="1"/>
</dbReference>